<feature type="region of interest" description="Disordered" evidence="8">
    <location>
        <begin position="1"/>
        <end position="32"/>
    </location>
</feature>
<evidence type="ECO:0000256" key="1">
    <source>
        <dbReference type="ARBA" id="ARBA00002889"/>
    </source>
</evidence>
<evidence type="ECO:0000256" key="5">
    <source>
        <dbReference type="ARBA" id="ARBA00015522"/>
    </source>
</evidence>
<dbReference type="EMBL" id="KN846956">
    <property type="protein sequence ID" value="KIW73613.1"/>
    <property type="molecule type" value="Genomic_DNA"/>
</dbReference>
<evidence type="ECO:0000256" key="4">
    <source>
        <dbReference type="ARBA" id="ARBA00011187"/>
    </source>
</evidence>
<keyword evidence="7" id="KW-0687">Ribonucleoprotein</keyword>
<sequence length="229" mass="26001">MGRERQKKKNRSSISKARPKDNRTKGGKRKINFLGNETIAKNWDRKLTMSQNYKRLGLSSRLNAPTGGTEKKANKAADSATSKRDSLAIAGVVPANLTTQEVQVEKDPETGRIIRIIRPEDTEEIDNPLNDPLNDIMDYESKDSTSKPGNDVISQLEAQAAKEEELLAKKRPRQQSQREEEWISRLIEKHGDDIKAMVRDRKLNPMQQTEGDIARRLKKWKTTHSKATS</sequence>
<evidence type="ECO:0000313" key="10">
    <source>
        <dbReference type="Proteomes" id="UP000054266"/>
    </source>
</evidence>
<comment type="subcellular location">
    <subcellularLocation>
        <location evidence="2">Nucleus</location>
        <location evidence="2">Nucleolus</location>
    </subcellularLocation>
</comment>
<dbReference type="STRING" id="5601.A0A0D2FYI5"/>
<feature type="region of interest" description="Disordered" evidence="8">
    <location>
        <begin position="51"/>
        <end position="84"/>
    </location>
</feature>
<gene>
    <name evidence="9" type="ORF">PV04_01716</name>
</gene>
<proteinExistence type="inferred from homology"/>
<comment type="function">
    <text evidence="1">Involved in the biogenesis of the 60S ribosomal subunit.</text>
</comment>
<dbReference type="GO" id="GO:0042273">
    <property type="term" value="P:ribosomal large subunit biogenesis"/>
    <property type="evidence" value="ECO:0007669"/>
    <property type="project" value="TreeGrafter"/>
</dbReference>
<dbReference type="InterPro" id="IPR019002">
    <property type="entry name" value="Ribosome_biogenesis_Nop16"/>
</dbReference>
<reference evidence="9 10" key="1">
    <citation type="submission" date="2015-01" db="EMBL/GenBank/DDBJ databases">
        <title>The Genome Sequence of Capronia semiimmersa CBS27337.</title>
        <authorList>
            <consortium name="The Broad Institute Genomics Platform"/>
            <person name="Cuomo C."/>
            <person name="de Hoog S."/>
            <person name="Gorbushina A."/>
            <person name="Stielow B."/>
            <person name="Teixiera M."/>
            <person name="Abouelleil A."/>
            <person name="Chapman S.B."/>
            <person name="Priest M."/>
            <person name="Young S.K."/>
            <person name="Wortman J."/>
            <person name="Nusbaum C."/>
            <person name="Birren B."/>
        </authorList>
    </citation>
    <scope>NUCLEOTIDE SEQUENCE [LARGE SCALE GENOMIC DNA]</scope>
    <source>
        <strain evidence="9 10">CBS 27337</strain>
    </source>
</reference>
<dbReference type="HOGENOM" id="CLU_078857_0_0_1"/>
<comment type="similarity">
    <text evidence="3">Belongs to the NOP16 family.</text>
</comment>
<dbReference type="GO" id="GO:0005730">
    <property type="term" value="C:nucleolus"/>
    <property type="evidence" value="ECO:0007669"/>
    <property type="project" value="UniProtKB-SubCell"/>
</dbReference>
<evidence type="ECO:0000256" key="6">
    <source>
        <dbReference type="ARBA" id="ARBA00023242"/>
    </source>
</evidence>
<dbReference type="AlphaFoldDB" id="A0A0D2FYI5"/>
<keyword evidence="6" id="KW-0539">Nucleus</keyword>
<comment type="subunit">
    <text evidence="4">Component of the pre-66S ribosomal particle.</text>
</comment>
<dbReference type="PANTHER" id="PTHR13243:SF1">
    <property type="entry name" value="NUCLEOLAR PROTEIN 16"/>
    <property type="match status" value="1"/>
</dbReference>
<accession>A0A0D2FYI5</accession>
<protein>
    <recommendedName>
        <fullName evidence="5">Nucleolar protein 16</fullName>
    </recommendedName>
</protein>
<evidence type="ECO:0000313" key="9">
    <source>
        <dbReference type="EMBL" id="KIW73613.1"/>
    </source>
</evidence>
<dbReference type="GO" id="GO:1990904">
    <property type="term" value="C:ribonucleoprotein complex"/>
    <property type="evidence" value="ECO:0007669"/>
    <property type="project" value="UniProtKB-KW"/>
</dbReference>
<name>A0A0D2FYI5_9EURO</name>
<evidence type="ECO:0000256" key="8">
    <source>
        <dbReference type="SAM" id="MobiDB-lite"/>
    </source>
</evidence>
<evidence type="ECO:0000256" key="7">
    <source>
        <dbReference type="ARBA" id="ARBA00023274"/>
    </source>
</evidence>
<feature type="compositionally biased region" description="Basic and acidic residues" evidence="8">
    <location>
        <begin position="69"/>
        <end position="84"/>
    </location>
</feature>
<organism evidence="9 10">
    <name type="scientific">Phialophora macrospora</name>
    <dbReference type="NCBI Taxonomy" id="1851006"/>
    <lineage>
        <taxon>Eukaryota</taxon>
        <taxon>Fungi</taxon>
        <taxon>Dikarya</taxon>
        <taxon>Ascomycota</taxon>
        <taxon>Pezizomycotina</taxon>
        <taxon>Eurotiomycetes</taxon>
        <taxon>Chaetothyriomycetidae</taxon>
        <taxon>Chaetothyriales</taxon>
        <taxon>Herpotrichiellaceae</taxon>
        <taxon>Phialophora</taxon>
    </lineage>
</organism>
<feature type="compositionally biased region" description="Basic residues" evidence="8">
    <location>
        <begin position="1"/>
        <end position="11"/>
    </location>
</feature>
<evidence type="ECO:0000256" key="3">
    <source>
        <dbReference type="ARBA" id="ARBA00008479"/>
    </source>
</evidence>
<keyword evidence="10" id="KW-1185">Reference proteome</keyword>
<feature type="region of interest" description="Disordered" evidence="8">
    <location>
        <begin position="124"/>
        <end position="150"/>
    </location>
</feature>
<dbReference type="Pfam" id="PF09420">
    <property type="entry name" value="Nop16"/>
    <property type="match status" value="1"/>
</dbReference>
<evidence type="ECO:0000256" key="2">
    <source>
        <dbReference type="ARBA" id="ARBA00004604"/>
    </source>
</evidence>
<dbReference type="Proteomes" id="UP000054266">
    <property type="component" value="Unassembled WGS sequence"/>
</dbReference>
<dbReference type="PANTHER" id="PTHR13243">
    <property type="entry name" value="HSPC111 PROTEIN-RELATED"/>
    <property type="match status" value="1"/>
</dbReference>